<protein>
    <submittedName>
        <fullName evidence="1">Uncharacterized protein</fullName>
    </submittedName>
</protein>
<accession>A0A131YA76</accession>
<reference evidence="1" key="1">
    <citation type="journal article" date="2016" name="Ticks Tick Borne Dis.">
        <title>De novo assembly and annotation of the salivary gland transcriptome of Rhipicephalus appendiculatus male and female ticks during blood feeding.</title>
        <authorList>
            <person name="de Castro M.H."/>
            <person name="de Klerk D."/>
            <person name="Pienaar R."/>
            <person name="Latif A.A."/>
            <person name="Rees D.J."/>
            <person name="Mans B.J."/>
        </authorList>
    </citation>
    <scope>NUCLEOTIDE SEQUENCE</scope>
    <source>
        <tissue evidence="1">Salivary glands</tissue>
    </source>
</reference>
<dbReference type="EMBL" id="GEDV01012343">
    <property type="protein sequence ID" value="JAP76214.1"/>
    <property type="molecule type" value="Transcribed_RNA"/>
</dbReference>
<proteinExistence type="predicted"/>
<name>A0A131YA76_RHIAP</name>
<evidence type="ECO:0000313" key="1">
    <source>
        <dbReference type="EMBL" id="JAP76214.1"/>
    </source>
</evidence>
<sequence length="89" mass="9609">MYKLPHCTSTTREADVGSLTRKRTKAYHSILASVSLHQGTTFARRHRCLAAALTAAVSLVGAIAPEVAVGETTLVHVKDALLRQRAVTR</sequence>
<organism evidence="1">
    <name type="scientific">Rhipicephalus appendiculatus</name>
    <name type="common">Brown ear tick</name>
    <dbReference type="NCBI Taxonomy" id="34631"/>
    <lineage>
        <taxon>Eukaryota</taxon>
        <taxon>Metazoa</taxon>
        <taxon>Ecdysozoa</taxon>
        <taxon>Arthropoda</taxon>
        <taxon>Chelicerata</taxon>
        <taxon>Arachnida</taxon>
        <taxon>Acari</taxon>
        <taxon>Parasitiformes</taxon>
        <taxon>Ixodida</taxon>
        <taxon>Ixodoidea</taxon>
        <taxon>Ixodidae</taxon>
        <taxon>Rhipicephalinae</taxon>
        <taxon>Rhipicephalus</taxon>
        <taxon>Rhipicephalus</taxon>
    </lineage>
</organism>
<dbReference type="AlphaFoldDB" id="A0A131YA76"/>